<dbReference type="EMBL" id="BNAW01000029">
    <property type="protein sequence ID" value="GHG29138.1"/>
    <property type="molecule type" value="Genomic_DNA"/>
</dbReference>
<dbReference type="RefSeq" id="WP_229902948.1">
    <property type="nucleotide sequence ID" value="NZ_BNAW01000029.1"/>
</dbReference>
<evidence type="ECO:0000313" key="2">
    <source>
        <dbReference type="Proteomes" id="UP000649955"/>
    </source>
</evidence>
<evidence type="ECO:0000313" key="1">
    <source>
        <dbReference type="EMBL" id="GHG29138.1"/>
    </source>
</evidence>
<sequence length="61" mass="6308">MVTVLPDTVTIIVVGAPVGVSAADATTGDRSTNPAATPTAAEIFPSIFPFKDSSHDEHVRE</sequence>
<organism evidence="1 2">
    <name type="scientific">Amycolatopsis bullii</name>
    <dbReference type="NCBI Taxonomy" id="941987"/>
    <lineage>
        <taxon>Bacteria</taxon>
        <taxon>Bacillati</taxon>
        <taxon>Actinomycetota</taxon>
        <taxon>Actinomycetes</taxon>
        <taxon>Pseudonocardiales</taxon>
        <taxon>Pseudonocardiaceae</taxon>
        <taxon>Amycolatopsis</taxon>
    </lineage>
</organism>
<dbReference type="Proteomes" id="UP000649955">
    <property type="component" value="Unassembled WGS sequence"/>
</dbReference>
<reference evidence="2" key="1">
    <citation type="journal article" date="2019" name="Int. J. Syst. Evol. Microbiol.">
        <title>The Global Catalogue of Microorganisms (GCM) 10K type strain sequencing project: providing services to taxonomists for standard genome sequencing and annotation.</title>
        <authorList>
            <consortium name="The Broad Institute Genomics Platform"/>
            <consortium name="The Broad Institute Genome Sequencing Center for Infectious Disease"/>
            <person name="Wu L."/>
            <person name="Ma J."/>
        </authorList>
    </citation>
    <scope>NUCLEOTIDE SEQUENCE [LARGE SCALE GENOMIC DNA]</scope>
    <source>
        <strain evidence="2">CGMCC 4.7680</strain>
    </source>
</reference>
<comment type="caution">
    <text evidence="1">The sequence shown here is derived from an EMBL/GenBank/DDBJ whole genome shotgun (WGS) entry which is preliminary data.</text>
</comment>
<keyword evidence="2" id="KW-1185">Reference proteome</keyword>
<name>A0ABQ3KMC2_9PSEU</name>
<protein>
    <submittedName>
        <fullName evidence="1">Uncharacterized protein</fullName>
    </submittedName>
</protein>
<gene>
    <name evidence="1" type="ORF">GCM10017567_56030</name>
</gene>
<accession>A0ABQ3KMC2</accession>
<proteinExistence type="predicted"/>